<dbReference type="SMART" id="SM00862">
    <property type="entry name" value="Trans_reg_C"/>
    <property type="match status" value="1"/>
</dbReference>
<feature type="DNA-binding region" description="OmpR/PhoB-type" evidence="6">
    <location>
        <begin position="1"/>
        <end position="88"/>
    </location>
</feature>
<dbReference type="InterPro" id="IPR016032">
    <property type="entry name" value="Sig_transdc_resp-reg_C-effctor"/>
</dbReference>
<evidence type="ECO:0000256" key="6">
    <source>
        <dbReference type="PROSITE-ProRule" id="PRU01091"/>
    </source>
</evidence>
<dbReference type="InterPro" id="IPR011990">
    <property type="entry name" value="TPR-like_helical_dom_sf"/>
</dbReference>
<keyword evidence="5" id="KW-0804">Transcription</keyword>
<dbReference type="InterPro" id="IPR051677">
    <property type="entry name" value="AfsR-DnrI-RedD_regulator"/>
</dbReference>
<comment type="caution">
    <text evidence="9">The sequence shown here is derived from an EMBL/GenBank/DDBJ whole genome shotgun (WGS) entry which is preliminary data.</text>
</comment>
<dbReference type="PANTHER" id="PTHR35807">
    <property type="entry name" value="TRANSCRIPTIONAL REGULATOR REDD-RELATED"/>
    <property type="match status" value="1"/>
</dbReference>
<evidence type="ECO:0000256" key="4">
    <source>
        <dbReference type="ARBA" id="ARBA00023125"/>
    </source>
</evidence>
<dbReference type="Gene3D" id="3.40.50.300">
    <property type="entry name" value="P-loop containing nucleotide triphosphate hydrolases"/>
    <property type="match status" value="1"/>
</dbReference>
<dbReference type="Gene3D" id="1.25.40.10">
    <property type="entry name" value="Tetratricopeptide repeat domain"/>
    <property type="match status" value="2"/>
</dbReference>
<name>A0ABN2VYD4_9ACTN</name>
<accession>A0ABN2VYD4</accession>
<protein>
    <submittedName>
        <fullName evidence="9">BTAD domain-containing putative transcriptional regulator</fullName>
    </submittedName>
</protein>
<evidence type="ECO:0000256" key="2">
    <source>
        <dbReference type="ARBA" id="ARBA00023012"/>
    </source>
</evidence>
<feature type="domain" description="OmpR/PhoB-type" evidence="8">
    <location>
        <begin position="1"/>
        <end position="88"/>
    </location>
</feature>
<evidence type="ECO:0000256" key="5">
    <source>
        <dbReference type="ARBA" id="ARBA00023163"/>
    </source>
</evidence>
<dbReference type="SMART" id="SM01043">
    <property type="entry name" value="BTAD"/>
    <property type="match status" value="1"/>
</dbReference>
<dbReference type="InterPro" id="IPR001867">
    <property type="entry name" value="OmpR/PhoB-type_DNA-bd"/>
</dbReference>
<dbReference type="SUPFAM" id="SSF48452">
    <property type="entry name" value="TPR-like"/>
    <property type="match status" value="2"/>
</dbReference>
<dbReference type="InterPro" id="IPR027417">
    <property type="entry name" value="P-loop_NTPase"/>
</dbReference>
<evidence type="ECO:0000256" key="1">
    <source>
        <dbReference type="ARBA" id="ARBA00005820"/>
    </source>
</evidence>
<keyword evidence="10" id="KW-1185">Reference proteome</keyword>
<reference evidence="9 10" key="1">
    <citation type="journal article" date="2019" name="Int. J. Syst. Evol. Microbiol.">
        <title>The Global Catalogue of Microorganisms (GCM) 10K type strain sequencing project: providing services to taxonomists for standard genome sequencing and annotation.</title>
        <authorList>
            <consortium name="The Broad Institute Genomics Platform"/>
            <consortium name="The Broad Institute Genome Sequencing Center for Infectious Disease"/>
            <person name="Wu L."/>
            <person name="Ma J."/>
        </authorList>
    </citation>
    <scope>NUCLEOTIDE SEQUENCE [LARGE SCALE GENOMIC DNA]</scope>
    <source>
        <strain evidence="9 10">JCM 15478</strain>
    </source>
</reference>
<sequence>MRYRVLGPVSMAPRTPSAAKPRAVLATLLVQNGSVVPAHTLIDELWGTEPPRTAATTLQVYISQLRKALGDEPAQPLVTQPPGYLLQVGPDELDLNVFEALRAEGRTAYERRDYAGASLLLGRALTLWTGAALSGIPHGPCLETNAVRLDELRTEVLEQRISADLWLGRHHELTGELMALANEHPMRETLHAHLMVALYRSGRQSDALGAYQRARRALIDELGVEPGPVLTRLQERVLSSDPALAWHEEPQRPQEDGEDASSAGAAEGHAPVPVRTVPGDRPTAAGPVLWLPPVASDFTGRGTELASAGRMLAEAAGGGVRVLAVSGRAGAGKTALAVRLAHEAADAYPDGRVLLRLRDAGGRAVPPEGAMTALLRRLSRDGAAPAPPAGRPRERDELADLLHRATEGRKLLLVLDDAVSEDQVRPLLGALPDTTVIVTGRRALGALDGVQHLLLDVLEPRDAEHLLCAAGGRRMGEEPAAVAEIARLCGRLPLALRVAAAGLAARPHWTAASLARRLRDERTRLAALSLCDLNVRGSLVTACQEVGEEERRAFRLFALAPLPDFPLWTAAALLGTDTSTAERLAEELTRAHLLEARQDGGAVRYAFPSLLRALALETLDELGADEPRTVPRATERLGRAWLALARHADARLAPGRDALAGTEDVPEETPGPRAGTVPLRWFREEATGLLEVVRQCHVAGLWRLCSALASAAGGYYAACAVWDDWETTHELALDAARRGEDARAEAVLLCSLGDLAWQRRHHGRALDRYRLARHVLDRATDGATPPRGRCLTGEADVLLDQGQTARAERAYARGLAASRAEGDARGTMEALRGLAFAALRRGDAGEAAGRLAACAAEAVELGDTRWTEYAHRTAARLQETPGHTPTTLEIRPNIWLTP</sequence>
<dbReference type="PANTHER" id="PTHR35807:SF1">
    <property type="entry name" value="TRANSCRIPTIONAL REGULATOR REDD"/>
    <property type="match status" value="1"/>
</dbReference>
<feature type="region of interest" description="Disordered" evidence="7">
    <location>
        <begin position="248"/>
        <end position="281"/>
    </location>
</feature>
<dbReference type="SUPFAM" id="SSF52540">
    <property type="entry name" value="P-loop containing nucleoside triphosphate hydrolases"/>
    <property type="match status" value="1"/>
</dbReference>
<dbReference type="PRINTS" id="PR00364">
    <property type="entry name" value="DISEASERSIST"/>
</dbReference>
<evidence type="ECO:0000313" key="10">
    <source>
        <dbReference type="Proteomes" id="UP001500016"/>
    </source>
</evidence>
<dbReference type="CDD" id="cd15831">
    <property type="entry name" value="BTAD"/>
    <property type="match status" value="1"/>
</dbReference>
<dbReference type="EMBL" id="BAAAPE010000008">
    <property type="protein sequence ID" value="GAA2077461.1"/>
    <property type="molecule type" value="Genomic_DNA"/>
</dbReference>
<dbReference type="InterPro" id="IPR036388">
    <property type="entry name" value="WH-like_DNA-bd_sf"/>
</dbReference>
<dbReference type="Pfam" id="PF00486">
    <property type="entry name" value="Trans_reg_C"/>
    <property type="match status" value="1"/>
</dbReference>
<evidence type="ECO:0000313" key="9">
    <source>
        <dbReference type="EMBL" id="GAA2077461.1"/>
    </source>
</evidence>
<dbReference type="RefSeq" id="WP_344528806.1">
    <property type="nucleotide sequence ID" value="NZ_BAAAPE010000008.1"/>
</dbReference>
<keyword evidence="3" id="KW-0805">Transcription regulation</keyword>
<evidence type="ECO:0000259" key="8">
    <source>
        <dbReference type="PROSITE" id="PS51755"/>
    </source>
</evidence>
<evidence type="ECO:0000256" key="3">
    <source>
        <dbReference type="ARBA" id="ARBA00023015"/>
    </source>
</evidence>
<comment type="similarity">
    <text evidence="1">Belongs to the AfsR/DnrI/RedD regulatory family.</text>
</comment>
<evidence type="ECO:0000256" key="7">
    <source>
        <dbReference type="SAM" id="MobiDB-lite"/>
    </source>
</evidence>
<dbReference type="Pfam" id="PF03704">
    <property type="entry name" value="BTAD"/>
    <property type="match status" value="1"/>
</dbReference>
<dbReference type="PROSITE" id="PS51755">
    <property type="entry name" value="OMPR_PHOB"/>
    <property type="match status" value="1"/>
</dbReference>
<proteinExistence type="inferred from homology"/>
<dbReference type="InterPro" id="IPR005158">
    <property type="entry name" value="BTAD"/>
</dbReference>
<dbReference type="SUPFAM" id="SSF46894">
    <property type="entry name" value="C-terminal effector domain of the bipartite response regulators"/>
    <property type="match status" value="1"/>
</dbReference>
<dbReference type="Gene3D" id="1.10.10.10">
    <property type="entry name" value="Winged helix-like DNA-binding domain superfamily/Winged helix DNA-binding domain"/>
    <property type="match status" value="1"/>
</dbReference>
<keyword evidence="2" id="KW-0902">Two-component regulatory system</keyword>
<gene>
    <name evidence="9" type="ORF">GCM10009801_33580</name>
</gene>
<organism evidence="9 10">
    <name type="scientific">Streptomyces albiaxialis</name>
    <dbReference type="NCBI Taxonomy" id="329523"/>
    <lineage>
        <taxon>Bacteria</taxon>
        <taxon>Bacillati</taxon>
        <taxon>Actinomycetota</taxon>
        <taxon>Actinomycetes</taxon>
        <taxon>Kitasatosporales</taxon>
        <taxon>Streptomycetaceae</taxon>
        <taxon>Streptomyces</taxon>
    </lineage>
</organism>
<keyword evidence="4 6" id="KW-0238">DNA-binding</keyword>
<dbReference type="Proteomes" id="UP001500016">
    <property type="component" value="Unassembled WGS sequence"/>
</dbReference>